<dbReference type="InterPro" id="IPR009079">
    <property type="entry name" value="4_helix_cytokine-like_core"/>
</dbReference>
<evidence type="ECO:0000313" key="9">
    <source>
        <dbReference type="Proteomes" id="UP000257200"/>
    </source>
</evidence>
<keyword evidence="5 7" id="KW-0732">Signal</keyword>
<dbReference type="Ensembl" id="ENSAPOT00000024038.1">
    <property type="protein sequence ID" value="ENSAPOP00000015350.1"/>
    <property type="gene ID" value="ENSAPOG00000018315.1"/>
</dbReference>
<dbReference type="GeneTree" id="ENSGT01020000230768"/>
<reference evidence="8" key="1">
    <citation type="submission" date="2025-08" db="UniProtKB">
        <authorList>
            <consortium name="Ensembl"/>
        </authorList>
    </citation>
    <scope>IDENTIFICATION</scope>
</reference>
<evidence type="ECO:0000256" key="1">
    <source>
        <dbReference type="ARBA" id="ARBA00004613"/>
    </source>
</evidence>
<dbReference type="AlphaFoldDB" id="A0A3Q1GBM9"/>
<evidence type="ECO:0000256" key="3">
    <source>
        <dbReference type="ARBA" id="ARBA00022525"/>
    </source>
</evidence>
<keyword evidence="6" id="KW-1015">Disulfide bond</keyword>
<accession>A0A3Q1GBM9</accession>
<protein>
    <submittedName>
        <fullName evidence="8">Thrombopoietin-like</fullName>
    </submittedName>
</protein>
<dbReference type="GO" id="GO:0008283">
    <property type="term" value="P:cell population proliferation"/>
    <property type="evidence" value="ECO:0007669"/>
    <property type="project" value="InterPro"/>
</dbReference>
<keyword evidence="4" id="KW-0372">Hormone</keyword>
<evidence type="ECO:0000256" key="5">
    <source>
        <dbReference type="ARBA" id="ARBA00022729"/>
    </source>
</evidence>
<evidence type="ECO:0000256" key="2">
    <source>
        <dbReference type="ARBA" id="ARBA00005782"/>
    </source>
</evidence>
<dbReference type="Pfam" id="PF00758">
    <property type="entry name" value="EPO_TPO"/>
    <property type="match status" value="1"/>
</dbReference>
<feature type="signal peptide" evidence="7">
    <location>
        <begin position="1"/>
        <end position="23"/>
    </location>
</feature>
<dbReference type="PANTHER" id="PTHR10560:SF0">
    <property type="entry name" value="THROMBOPOIETIN"/>
    <property type="match status" value="1"/>
</dbReference>
<dbReference type="GO" id="GO:0005179">
    <property type="term" value="F:hormone activity"/>
    <property type="evidence" value="ECO:0007669"/>
    <property type="project" value="UniProtKB-KW"/>
</dbReference>
<dbReference type="PRINTS" id="PR01485">
    <property type="entry name" value="THROMBOPTN"/>
</dbReference>
<comment type="similarity">
    <text evidence="2">Belongs to the EPO/TPO family.</text>
</comment>
<dbReference type="Proteomes" id="UP000257200">
    <property type="component" value="Unplaced"/>
</dbReference>
<comment type="subcellular location">
    <subcellularLocation>
        <location evidence="1">Secreted</location>
    </subcellularLocation>
</comment>
<dbReference type="PANTHER" id="PTHR10560">
    <property type="entry name" value="THROMBOPOIETIN"/>
    <property type="match status" value="1"/>
</dbReference>
<evidence type="ECO:0000256" key="7">
    <source>
        <dbReference type="SAM" id="SignalP"/>
    </source>
</evidence>
<organism evidence="8 9">
    <name type="scientific">Acanthochromis polyacanthus</name>
    <name type="common">spiny chromis</name>
    <dbReference type="NCBI Taxonomy" id="80966"/>
    <lineage>
        <taxon>Eukaryota</taxon>
        <taxon>Metazoa</taxon>
        <taxon>Chordata</taxon>
        <taxon>Craniata</taxon>
        <taxon>Vertebrata</taxon>
        <taxon>Euteleostomi</taxon>
        <taxon>Actinopterygii</taxon>
        <taxon>Neopterygii</taxon>
        <taxon>Teleostei</taxon>
        <taxon>Neoteleostei</taxon>
        <taxon>Acanthomorphata</taxon>
        <taxon>Ovalentaria</taxon>
        <taxon>Pomacentridae</taxon>
        <taxon>Acanthochromis</taxon>
    </lineage>
</organism>
<dbReference type="InterPro" id="IPR003978">
    <property type="entry name" value="Thrombopoietin"/>
</dbReference>
<feature type="chain" id="PRO_5018567770" evidence="7">
    <location>
        <begin position="24"/>
        <end position="165"/>
    </location>
</feature>
<dbReference type="SUPFAM" id="SSF47266">
    <property type="entry name" value="4-helical cytokines"/>
    <property type="match status" value="1"/>
</dbReference>
<sequence>MAYSRLLLLLIGVISTHLPEVHARPIDFWCKNDSRKKMIEMIAEWADCVTSDTLPSPVQLPCVGFRMTEWTNKTLQQKRAEVLGALQVFEGGVQSVMSQVTLPCQTSLLEKLKNSIRNYLAIVKTLPIQSLRSLRLKLSERQNQQCFDRMNARPVPQHKRSKDQK</sequence>
<dbReference type="GO" id="GO:0005576">
    <property type="term" value="C:extracellular region"/>
    <property type="evidence" value="ECO:0007669"/>
    <property type="project" value="UniProtKB-SubCell"/>
</dbReference>
<reference evidence="8" key="2">
    <citation type="submission" date="2025-09" db="UniProtKB">
        <authorList>
            <consortium name="Ensembl"/>
        </authorList>
    </citation>
    <scope>IDENTIFICATION</scope>
</reference>
<dbReference type="GO" id="GO:0005125">
    <property type="term" value="F:cytokine activity"/>
    <property type="evidence" value="ECO:0007669"/>
    <property type="project" value="InterPro"/>
</dbReference>
<dbReference type="Gene3D" id="1.20.1250.10">
    <property type="match status" value="1"/>
</dbReference>
<evidence type="ECO:0000256" key="4">
    <source>
        <dbReference type="ARBA" id="ARBA00022702"/>
    </source>
</evidence>
<dbReference type="InterPro" id="IPR001323">
    <property type="entry name" value="EPO_TPO"/>
</dbReference>
<keyword evidence="9" id="KW-1185">Reference proteome</keyword>
<proteinExistence type="inferred from homology"/>
<evidence type="ECO:0000313" key="8">
    <source>
        <dbReference type="Ensembl" id="ENSAPOP00000015350.1"/>
    </source>
</evidence>
<keyword evidence="3" id="KW-0964">Secreted</keyword>
<name>A0A3Q1GBM9_9TELE</name>
<evidence type="ECO:0000256" key="6">
    <source>
        <dbReference type="ARBA" id="ARBA00023157"/>
    </source>
</evidence>